<dbReference type="GO" id="GO:0042597">
    <property type="term" value="C:periplasmic space"/>
    <property type="evidence" value="ECO:0007669"/>
    <property type="project" value="UniProtKB-SubCell"/>
</dbReference>
<evidence type="ECO:0000256" key="2">
    <source>
        <dbReference type="ARBA" id="ARBA00010742"/>
    </source>
</evidence>
<dbReference type="Proteomes" id="UP000317155">
    <property type="component" value="Unassembled WGS sequence"/>
</dbReference>
<reference evidence="5 6" key="1">
    <citation type="submission" date="2019-07" db="EMBL/GenBank/DDBJ databases">
        <title>Insights of Desulfuromonas acetexigens electromicrobiology.</title>
        <authorList>
            <person name="Katuri K."/>
            <person name="Sapireddy V."/>
            <person name="Shaw D.R."/>
            <person name="Saikaly P."/>
        </authorList>
    </citation>
    <scope>NUCLEOTIDE SEQUENCE [LARGE SCALE GENOMIC DNA]</scope>
    <source>
        <strain evidence="5 6">2873</strain>
    </source>
</reference>
<dbReference type="SUPFAM" id="SSF53850">
    <property type="entry name" value="Periplasmic binding protein-like II"/>
    <property type="match status" value="1"/>
</dbReference>
<name>A0A550JJ91_9BACT</name>
<dbReference type="OrthoDB" id="5516036at2"/>
<dbReference type="InterPro" id="IPR015168">
    <property type="entry name" value="SsuA/THI5"/>
</dbReference>
<comment type="subcellular location">
    <subcellularLocation>
        <location evidence="1">Periplasm</location>
    </subcellularLocation>
</comment>
<proteinExistence type="inferred from homology"/>
<accession>A0A550JJ91</accession>
<dbReference type="AlphaFoldDB" id="A0A550JJ91"/>
<protein>
    <submittedName>
        <fullName evidence="5">Hydroxymethylpyrimidine ABC transporter substrate-binding protein</fullName>
    </submittedName>
</protein>
<dbReference type="PANTHER" id="PTHR30024">
    <property type="entry name" value="ALIPHATIC SULFONATES-BINDING PROTEIN-RELATED"/>
    <property type="match status" value="1"/>
</dbReference>
<comment type="similarity">
    <text evidence="2">Belongs to the bacterial solute-binding protein SsuA/TauA family.</text>
</comment>
<keyword evidence="6" id="KW-1185">Reference proteome</keyword>
<evidence type="ECO:0000313" key="5">
    <source>
        <dbReference type="EMBL" id="TRO83272.1"/>
    </source>
</evidence>
<evidence type="ECO:0000256" key="3">
    <source>
        <dbReference type="ARBA" id="ARBA00022729"/>
    </source>
</evidence>
<dbReference type="Pfam" id="PF09084">
    <property type="entry name" value="NMT1"/>
    <property type="match status" value="1"/>
</dbReference>
<evidence type="ECO:0000313" key="6">
    <source>
        <dbReference type="Proteomes" id="UP000317155"/>
    </source>
</evidence>
<feature type="domain" description="SsuA/THI5-like" evidence="4">
    <location>
        <begin position="67"/>
        <end position="270"/>
    </location>
</feature>
<comment type="caution">
    <text evidence="5">The sequence shown here is derived from an EMBL/GenBank/DDBJ whole genome shotgun (WGS) entry which is preliminary data.</text>
</comment>
<organism evidence="5 6">
    <name type="scientific">Trichloromonas acetexigens</name>
    <dbReference type="NCBI Taxonomy" id="38815"/>
    <lineage>
        <taxon>Bacteria</taxon>
        <taxon>Pseudomonadati</taxon>
        <taxon>Thermodesulfobacteriota</taxon>
        <taxon>Desulfuromonadia</taxon>
        <taxon>Desulfuromonadales</taxon>
        <taxon>Trichloromonadaceae</taxon>
        <taxon>Trichloromonas</taxon>
    </lineage>
</organism>
<keyword evidence="3" id="KW-0732">Signal</keyword>
<gene>
    <name evidence="5" type="ORF">FL622_04095</name>
</gene>
<evidence type="ECO:0000259" key="4">
    <source>
        <dbReference type="Pfam" id="PF09084"/>
    </source>
</evidence>
<dbReference type="EMBL" id="VJVV01000002">
    <property type="protein sequence ID" value="TRO83272.1"/>
    <property type="molecule type" value="Genomic_DNA"/>
</dbReference>
<sequence>MRISPRKQRSRGRKMAISKNFNSCAHGLSRRRCLALLAALPGLAWLPGCSAFGIEPLRIAAHGWLGYAPLFLARDLDYLPKNDVHLMESLSAGDSMELLRGKAVHGAGLTLDEALRLRDEGLDLRIVLIFNQSLGADVLLARGNIHTLRDLAGRRLGAETNAVGMLIVDTVLKAAGLAPDQVTLVSIGADGHEAAWRSGALDALVTYEPIVSRILNSGGAHRLFDSRQMPDTIFDVLVVRADSLSRHERHLKLLLRGYFQGRRLLRDNPIDASYRLTNFLRIDPDAIIAAYRYLELPDAVINRRYLTPGSTSLIPAAERLARWMTDTGLLHRPPRLDNLLSAAYLPRESGL</sequence>
<dbReference type="PANTHER" id="PTHR30024:SF47">
    <property type="entry name" value="TAURINE-BINDING PERIPLASMIC PROTEIN"/>
    <property type="match status" value="1"/>
</dbReference>
<evidence type="ECO:0000256" key="1">
    <source>
        <dbReference type="ARBA" id="ARBA00004418"/>
    </source>
</evidence>
<dbReference type="Gene3D" id="3.40.190.10">
    <property type="entry name" value="Periplasmic binding protein-like II"/>
    <property type="match status" value="2"/>
</dbReference>